<protein>
    <submittedName>
        <fullName evidence="1">Uncharacterized protein</fullName>
    </submittedName>
</protein>
<organism evidence="1 2">
    <name type="scientific">Mucisphaera calidilacus</name>
    <dbReference type="NCBI Taxonomy" id="2527982"/>
    <lineage>
        <taxon>Bacteria</taxon>
        <taxon>Pseudomonadati</taxon>
        <taxon>Planctomycetota</taxon>
        <taxon>Phycisphaerae</taxon>
        <taxon>Phycisphaerales</taxon>
        <taxon>Phycisphaeraceae</taxon>
        <taxon>Mucisphaera</taxon>
    </lineage>
</organism>
<keyword evidence="2" id="KW-1185">Reference proteome</keyword>
<dbReference type="AlphaFoldDB" id="A0A518C0K1"/>
<name>A0A518C0K1_9BACT</name>
<dbReference type="RefSeq" id="WP_145446899.1">
    <property type="nucleotide sequence ID" value="NZ_CP036280.1"/>
</dbReference>
<dbReference type="EMBL" id="CP036280">
    <property type="protein sequence ID" value="QDU72737.1"/>
    <property type="molecule type" value="Genomic_DNA"/>
</dbReference>
<gene>
    <name evidence="1" type="ORF">Pan265_26110</name>
</gene>
<dbReference type="Gene3D" id="1.20.120.330">
    <property type="entry name" value="Nucleotidyltransferases domain 2"/>
    <property type="match status" value="1"/>
</dbReference>
<accession>A0A518C0K1</accession>
<evidence type="ECO:0000313" key="1">
    <source>
        <dbReference type="EMBL" id="QDU72737.1"/>
    </source>
</evidence>
<dbReference type="OrthoDB" id="33388at2"/>
<dbReference type="Proteomes" id="UP000320386">
    <property type="component" value="Chromosome"/>
</dbReference>
<dbReference type="KEGG" id="mcad:Pan265_26110"/>
<proteinExistence type="predicted"/>
<reference evidence="1 2" key="1">
    <citation type="submission" date="2019-02" db="EMBL/GenBank/DDBJ databases">
        <title>Deep-cultivation of Planctomycetes and their phenomic and genomic characterization uncovers novel biology.</title>
        <authorList>
            <person name="Wiegand S."/>
            <person name="Jogler M."/>
            <person name="Boedeker C."/>
            <person name="Pinto D."/>
            <person name="Vollmers J."/>
            <person name="Rivas-Marin E."/>
            <person name="Kohn T."/>
            <person name="Peeters S.H."/>
            <person name="Heuer A."/>
            <person name="Rast P."/>
            <person name="Oberbeckmann S."/>
            <person name="Bunk B."/>
            <person name="Jeske O."/>
            <person name="Meyerdierks A."/>
            <person name="Storesund J.E."/>
            <person name="Kallscheuer N."/>
            <person name="Luecker S."/>
            <person name="Lage O.M."/>
            <person name="Pohl T."/>
            <person name="Merkel B.J."/>
            <person name="Hornburger P."/>
            <person name="Mueller R.-W."/>
            <person name="Bruemmer F."/>
            <person name="Labrenz M."/>
            <person name="Spormann A.M."/>
            <person name="Op den Camp H."/>
            <person name="Overmann J."/>
            <person name="Amann R."/>
            <person name="Jetten M.S.M."/>
            <person name="Mascher T."/>
            <person name="Medema M.H."/>
            <person name="Devos D.P."/>
            <person name="Kaster A.-K."/>
            <person name="Ovreas L."/>
            <person name="Rohde M."/>
            <person name="Galperin M.Y."/>
            <person name="Jogler C."/>
        </authorList>
    </citation>
    <scope>NUCLEOTIDE SEQUENCE [LARGE SCALE GENOMIC DNA]</scope>
    <source>
        <strain evidence="1 2">Pan265</strain>
    </source>
</reference>
<sequence>MNTIQKHLQRWEHNRSFIGRVDPAYPEWAVTVAFYAMLHLVQAYLMREGYCPDKHKIRSDALKRIAKDKRGKDRDRIRTLIDYYKTLREASNHARYDPELTRFGSAEAVNDEIMSGLVVKIEDMVRNLMGGNSAVPKLGQIELRQ</sequence>
<evidence type="ECO:0000313" key="2">
    <source>
        <dbReference type="Proteomes" id="UP000320386"/>
    </source>
</evidence>